<dbReference type="InterPro" id="IPR050879">
    <property type="entry name" value="Acyltransferase_3"/>
</dbReference>
<proteinExistence type="predicted"/>
<accession>A0A8T9CDV1</accession>
<evidence type="ECO:0000313" key="3">
    <source>
        <dbReference type="EMBL" id="TVY82707.1"/>
    </source>
</evidence>
<keyword evidence="1" id="KW-1133">Transmembrane helix</keyword>
<sequence>MGVKQENVKWLDHIDASSQGLRGIASVLVVITHINRAFNEQLFLPTTEEGAAPQFLQYPIVRVFVQGRTTIPIFSLVTGYVCALKPIRQFLAGDQDKALTGITKSAFRRIPRLVLPSWLATIIIWTFTELGGFLLTKHVSSFWLIYTSPNQLPIGTAIMKLLRTMGSTFTTGVNDYDGHQWTLLPLLKGAYLVFSMLYATAYMKSRYRMMAELAMVGYFWAANDRKPAIKASALYTDLSPATFGVLFSFGAFLAEISQTPTHVEWLSTHKWPGRFLSPFLLILGLLSASFPEDHAEWVLWSNFMLKLSDYMLLPENGNVPTFYSGLGVILIASSIHFSKPLKTVLSLKYFLWAGKNSFAVYLIHGTLIRSVLSWMMFGVINPTSTFNEDGTETMGPNLERPHNLRWYLWLPIWFAGLYWLANLWTNYVDPACAKITAALERKMFEQDDGMNIPLSSIPVSRVPDPVAPLSSEPLLPQ</sequence>
<keyword evidence="4" id="KW-1185">Reference proteome</keyword>
<evidence type="ECO:0000256" key="1">
    <source>
        <dbReference type="SAM" id="Phobius"/>
    </source>
</evidence>
<dbReference type="Proteomes" id="UP000469558">
    <property type="component" value="Unassembled WGS sequence"/>
</dbReference>
<comment type="caution">
    <text evidence="3">The sequence shown here is derived from an EMBL/GenBank/DDBJ whole genome shotgun (WGS) entry which is preliminary data.</text>
</comment>
<evidence type="ECO:0000313" key="4">
    <source>
        <dbReference type="Proteomes" id="UP000469558"/>
    </source>
</evidence>
<dbReference type="PANTHER" id="PTHR23028">
    <property type="entry name" value="ACETYLTRANSFERASE"/>
    <property type="match status" value="1"/>
</dbReference>
<feature type="transmembrane region" description="Helical" evidence="1">
    <location>
        <begin position="406"/>
        <end position="424"/>
    </location>
</feature>
<dbReference type="AlphaFoldDB" id="A0A8T9CDV1"/>
<name>A0A8T9CDV1_9HELO</name>
<feature type="transmembrane region" description="Helical" evidence="1">
    <location>
        <begin position="183"/>
        <end position="203"/>
    </location>
</feature>
<feature type="transmembrane region" description="Helical" evidence="1">
    <location>
        <begin position="320"/>
        <end position="337"/>
    </location>
</feature>
<dbReference type="GO" id="GO:0016747">
    <property type="term" value="F:acyltransferase activity, transferring groups other than amino-acyl groups"/>
    <property type="evidence" value="ECO:0007669"/>
    <property type="project" value="InterPro"/>
</dbReference>
<dbReference type="InterPro" id="IPR002656">
    <property type="entry name" value="Acyl_transf_3_dom"/>
</dbReference>
<keyword evidence="1" id="KW-0812">Transmembrane</keyword>
<feature type="transmembrane region" description="Helical" evidence="1">
    <location>
        <begin position="358"/>
        <end position="380"/>
    </location>
</feature>
<feature type="domain" description="Acyltransferase 3" evidence="2">
    <location>
        <begin position="19"/>
        <end position="378"/>
    </location>
</feature>
<dbReference type="OrthoDB" id="5405781at2759"/>
<gene>
    <name evidence="3" type="ORF">LSUE1_G005721</name>
</gene>
<reference evidence="3 4" key="1">
    <citation type="submission" date="2018-05" db="EMBL/GenBank/DDBJ databases">
        <title>Genome sequencing and assembly of the regulated plant pathogen Lachnellula willkommii and related sister species for the development of diagnostic species identification markers.</title>
        <authorList>
            <person name="Giroux E."/>
            <person name="Bilodeau G."/>
        </authorList>
    </citation>
    <scope>NUCLEOTIDE SEQUENCE [LARGE SCALE GENOMIC DNA]</scope>
    <source>
        <strain evidence="3 4">CBS 268.59</strain>
    </source>
</reference>
<dbReference type="PANTHER" id="PTHR23028:SF128">
    <property type="entry name" value="ACYLTRANSFERASE 3 DOMAIN-CONTAINING PROTEIN"/>
    <property type="match status" value="1"/>
</dbReference>
<feature type="transmembrane region" description="Helical" evidence="1">
    <location>
        <begin position="113"/>
        <end position="135"/>
    </location>
</feature>
<organism evidence="3 4">
    <name type="scientific">Lachnellula suecica</name>
    <dbReference type="NCBI Taxonomy" id="602035"/>
    <lineage>
        <taxon>Eukaryota</taxon>
        <taxon>Fungi</taxon>
        <taxon>Dikarya</taxon>
        <taxon>Ascomycota</taxon>
        <taxon>Pezizomycotina</taxon>
        <taxon>Leotiomycetes</taxon>
        <taxon>Helotiales</taxon>
        <taxon>Lachnaceae</taxon>
        <taxon>Lachnellula</taxon>
    </lineage>
</organism>
<protein>
    <recommendedName>
        <fullName evidence="2">Acyltransferase 3 domain-containing protein</fullName>
    </recommendedName>
</protein>
<dbReference type="EMBL" id="QGMK01000285">
    <property type="protein sequence ID" value="TVY82707.1"/>
    <property type="molecule type" value="Genomic_DNA"/>
</dbReference>
<evidence type="ECO:0000259" key="2">
    <source>
        <dbReference type="Pfam" id="PF01757"/>
    </source>
</evidence>
<dbReference type="Pfam" id="PF01757">
    <property type="entry name" value="Acyl_transf_3"/>
    <property type="match status" value="1"/>
</dbReference>
<keyword evidence="1" id="KW-0472">Membrane</keyword>